<accession>A0A183N4R2</accession>
<dbReference type="AlphaFoldDB" id="A0A183N4R2"/>
<gene>
    <name evidence="1" type="ORF">SMRZ_LOCUS23287</name>
</gene>
<keyword evidence="2" id="KW-1185">Reference proteome</keyword>
<name>A0A183N4R2_9TREM</name>
<dbReference type="EMBL" id="UZAI01019619">
    <property type="protein sequence ID" value="VDP46604.1"/>
    <property type="molecule type" value="Genomic_DNA"/>
</dbReference>
<reference evidence="1 2" key="1">
    <citation type="submission" date="2018-11" db="EMBL/GenBank/DDBJ databases">
        <authorList>
            <consortium name="Pathogen Informatics"/>
        </authorList>
    </citation>
    <scope>NUCLEOTIDE SEQUENCE [LARGE SCALE GENOMIC DNA]</scope>
    <source>
        <strain evidence="1 2">Zambia</strain>
    </source>
</reference>
<organism evidence="1 2">
    <name type="scientific">Schistosoma margrebowiei</name>
    <dbReference type="NCBI Taxonomy" id="48269"/>
    <lineage>
        <taxon>Eukaryota</taxon>
        <taxon>Metazoa</taxon>
        <taxon>Spiralia</taxon>
        <taxon>Lophotrochozoa</taxon>
        <taxon>Platyhelminthes</taxon>
        <taxon>Trematoda</taxon>
        <taxon>Digenea</taxon>
        <taxon>Strigeidida</taxon>
        <taxon>Schistosomatoidea</taxon>
        <taxon>Schistosomatidae</taxon>
        <taxon>Schistosoma</taxon>
    </lineage>
</organism>
<proteinExistence type="predicted"/>
<protein>
    <submittedName>
        <fullName evidence="1">Uncharacterized protein</fullName>
    </submittedName>
</protein>
<dbReference type="Proteomes" id="UP000277204">
    <property type="component" value="Unassembled WGS sequence"/>
</dbReference>
<sequence>MHLLIRTLRLLLHQTTLIFTLPPLVPILLVLTA</sequence>
<evidence type="ECO:0000313" key="1">
    <source>
        <dbReference type="EMBL" id="VDP46604.1"/>
    </source>
</evidence>
<evidence type="ECO:0000313" key="2">
    <source>
        <dbReference type="Proteomes" id="UP000277204"/>
    </source>
</evidence>